<feature type="disulfide bond" evidence="6">
    <location>
        <begin position="147"/>
        <end position="166"/>
    </location>
</feature>
<name>A0A9Q1BFY8_HOLLE</name>
<sequence>MAVRGGCVFLVKILLFIFNFILWAGGGCLFGYALYLRFDLELQADDGADLSGLGSFYTGLYVLMGTGGVIMVIGFLGCCGAIKENVCQLTLYFISIFIVIGAEIACGTWIYLNQDQALESVSNIIDETYTKDFKKFIDLLQTKLQCCGVHGPEDWTKQNLPVPQSCGNVTSSCADCADEIVEVGCSNRIKQYITTVAIIVGGIILLQVLVVVFSIILCRAIREAEDYDDDDKSFS</sequence>
<evidence type="ECO:0000256" key="3">
    <source>
        <dbReference type="ARBA" id="ARBA00022692"/>
    </source>
</evidence>
<evidence type="ECO:0000256" key="1">
    <source>
        <dbReference type="ARBA" id="ARBA00004141"/>
    </source>
</evidence>
<dbReference type="PROSITE" id="PS51257">
    <property type="entry name" value="PROKAR_LIPOPROTEIN"/>
    <property type="match status" value="1"/>
</dbReference>
<accession>A0A9Q1BFY8</accession>
<dbReference type="SUPFAM" id="SSF48652">
    <property type="entry name" value="Tetraspanin"/>
    <property type="match status" value="1"/>
</dbReference>
<keyword evidence="6" id="KW-1015">Disulfide bond</keyword>
<evidence type="ECO:0000256" key="7">
    <source>
        <dbReference type="RuleBase" id="RU361218"/>
    </source>
</evidence>
<keyword evidence="9" id="KW-1185">Reference proteome</keyword>
<keyword evidence="3 7" id="KW-0812">Transmembrane</keyword>
<dbReference type="AlphaFoldDB" id="A0A9Q1BFY8"/>
<evidence type="ECO:0000313" key="9">
    <source>
        <dbReference type="Proteomes" id="UP001152320"/>
    </source>
</evidence>
<feature type="transmembrane region" description="Helical" evidence="7">
    <location>
        <begin position="55"/>
        <end position="82"/>
    </location>
</feature>
<gene>
    <name evidence="8" type="ORF">HOLleu_36858</name>
</gene>
<dbReference type="InterPro" id="IPR008952">
    <property type="entry name" value="Tetraspanin_EC2_sf"/>
</dbReference>
<keyword evidence="4 7" id="KW-1133">Transmembrane helix</keyword>
<feature type="disulfide bond" evidence="6">
    <location>
        <begin position="146"/>
        <end position="185"/>
    </location>
</feature>
<dbReference type="InterPro" id="IPR000301">
    <property type="entry name" value="Tetraspanin_animals"/>
</dbReference>
<dbReference type="PRINTS" id="PR00259">
    <property type="entry name" value="TMFOUR"/>
</dbReference>
<dbReference type="OrthoDB" id="5870230at2759"/>
<comment type="similarity">
    <text evidence="2 7">Belongs to the tetraspanin (TM4SF) family.</text>
</comment>
<dbReference type="EMBL" id="JAIZAY010000019">
    <property type="protein sequence ID" value="KAJ8024198.1"/>
    <property type="molecule type" value="Genomic_DNA"/>
</dbReference>
<dbReference type="Pfam" id="PF00335">
    <property type="entry name" value="Tetraspanin"/>
    <property type="match status" value="1"/>
</dbReference>
<feature type="transmembrane region" description="Helical" evidence="7">
    <location>
        <begin position="7"/>
        <end position="35"/>
    </location>
</feature>
<protein>
    <recommendedName>
        <fullName evidence="7">Tetraspanin</fullName>
    </recommendedName>
</protein>
<evidence type="ECO:0000256" key="4">
    <source>
        <dbReference type="ARBA" id="ARBA00022989"/>
    </source>
</evidence>
<dbReference type="PANTHER" id="PTHR19282">
    <property type="entry name" value="TETRASPANIN"/>
    <property type="match status" value="1"/>
</dbReference>
<dbReference type="PIRSF" id="PIRSF002419">
    <property type="entry name" value="Tetraspanin"/>
    <property type="match status" value="1"/>
</dbReference>
<dbReference type="PANTHER" id="PTHR19282:SF519">
    <property type="entry name" value="TETRASPANIN"/>
    <property type="match status" value="1"/>
</dbReference>
<dbReference type="InterPro" id="IPR018499">
    <property type="entry name" value="Tetraspanin/Peripherin"/>
</dbReference>
<feature type="transmembrane region" description="Helical" evidence="7">
    <location>
        <begin position="192"/>
        <end position="217"/>
    </location>
</feature>
<reference evidence="8" key="1">
    <citation type="submission" date="2021-10" db="EMBL/GenBank/DDBJ databases">
        <title>Tropical sea cucumber genome reveals ecological adaptation and Cuvierian tubules defense mechanism.</title>
        <authorList>
            <person name="Chen T."/>
        </authorList>
    </citation>
    <scope>NUCLEOTIDE SEQUENCE</scope>
    <source>
        <strain evidence="8">Nanhai2018</strain>
        <tissue evidence="8">Muscle</tissue>
    </source>
</reference>
<dbReference type="Gene3D" id="1.10.1450.10">
    <property type="entry name" value="Tetraspanin"/>
    <property type="match status" value="1"/>
</dbReference>
<dbReference type="GO" id="GO:0005886">
    <property type="term" value="C:plasma membrane"/>
    <property type="evidence" value="ECO:0007669"/>
    <property type="project" value="TreeGrafter"/>
</dbReference>
<evidence type="ECO:0000256" key="6">
    <source>
        <dbReference type="PIRSR" id="PIRSR002419-1"/>
    </source>
</evidence>
<dbReference type="CDD" id="cd03127">
    <property type="entry name" value="tetraspanin_LEL"/>
    <property type="match status" value="1"/>
</dbReference>
<proteinExistence type="inferred from homology"/>
<evidence type="ECO:0000256" key="2">
    <source>
        <dbReference type="ARBA" id="ARBA00006840"/>
    </source>
</evidence>
<evidence type="ECO:0000313" key="8">
    <source>
        <dbReference type="EMBL" id="KAJ8024198.1"/>
    </source>
</evidence>
<comment type="subcellular location">
    <subcellularLocation>
        <location evidence="1 7">Membrane</location>
        <topology evidence="1 7">Multi-pass membrane protein</topology>
    </subcellularLocation>
</comment>
<evidence type="ECO:0000256" key="5">
    <source>
        <dbReference type="ARBA" id="ARBA00023136"/>
    </source>
</evidence>
<keyword evidence="5 7" id="KW-0472">Membrane</keyword>
<feature type="transmembrane region" description="Helical" evidence="7">
    <location>
        <begin position="89"/>
        <end position="112"/>
    </location>
</feature>
<organism evidence="8 9">
    <name type="scientific">Holothuria leucospilota</name>
    <name type="common">Black long sea cucumber</name>
    <name type="synonym">Mertensiothuria leucospilota</name>
    <dbReference type="NCBI Taxonomy" id="206669"/>
    <lineage>
        <taxon>Eukaryota</taxon>
        <taxon>Metazoa</taxon>
        <taxon>Echinodermata</taxon>
        <taxon>Eleutherozoa</taxon>
        <taxon>Echinozoa</taxon>
        <taxon>Holothuroidea</taxon>
        <taxon>Aspidochirotacea</taxon>
        <taxon>Aspidochirotida</taxon>
        <taxon>Holothuriidae</taxon>
        <taxon>Holothuria</taxon>
    </lineage>
</organism>
<comment type="caution">
    <text evidence="8">The sequence shown here is derived from an EMBL/GenBank/DDBJ whole genome shotgun (WGS) entry which is preliminary data.</text>
</comment>
<dbReference type="Proteomes" id="UP001152320">
    <property type="component" value="Chromosome 19"/>
</dbReference>